<gene>
    <name evidence="7" type="ORF">EJ08DRAFT_699077</name>
</gene>
<dbReference type="Proteomes" id="UP000800235">
    <property type="component" value="Unassembled WGS sequence"/>
</dbReference>
<dbReference type="InterPro" id="IPR011989">
    <property type="entry name" value="ARM-like"/>
</dbReference>
<dbReference type="InterPro" id="IPR001494">
    <property type="entry name" value="Importin-beta_N"/>
</dbReference>
<dbReference type="FunFam" id="1.25.10.10:FF:000373">
    <property type="entry name" value="Importin beta-5 subunit, putative"/>
    <property type="match status" value="1"/>
</dbReference>
<name>A0A9P4NMS3_9PEZI</name>
<dbReference type="SMART" id="SM00913">
    <property type="entry name" value="IBN_N"/>
    <property type="match status" value="1"/>
</dbReference>
<dbReference type="AlphaFoldDB" id="A0A9P4NMS3"/>
<keyword evidence="4" id="KW-0539">Nucleus</keyword>
<evidence type="ECO:0000256" key="2">
    <source>
        <dbReference type="ARBA" id="ARBA00022448"/>
    </source>
</evidence>
<evidence type="ECO:0000259" key="6">
    <source>
        <dbReference type="PROSITE" id="PS50166"/>
    </source>
</evidence>
<dbReference type="SUPFAM" id="SSF48371">
    <property type="entry name" value="ARM repeat"/>
    <property type="match status" value="1"/>
</dbReference>
<reference evidence="7" key="1">
    <citation type="journal article" date="2020" name="Stud. Mycol.">
        <title>101 Dothideomycetes genomes: a test case for predicting lifestyles and emergence of pathogens.</title>
        <authorList>
            <person name="Haridas S."/>
            <person name="Albert R."/>
            <person name="Binder M."/>
            <person name="Bloem J."/>
            <person name="Labutti K."/>
            <person name="Salamov A."/>
            <person name="Andreopoulos B."/>
            <person name="Baker S."/>
            <person name="Barry K."/>
            <person name="Bills G."/>
            <person name="Bluhm B."/>
            <person name="Cannon C."/>
            <person name="Castanera R."/>
            <person name="Culley D."/>
            <person name="Daum C."/>
            <person name="Ezra D."/>
            <person name="Gonzalez J."/>
            <person name="Henrissat B."/>
            <person name="Kuo A."/>
            <person name="Liang C."/>
            <person name="Lipzen A."/>
            <person name="Lutzoni F."/>
            <person name="Magnuson J."/>
            <person name="Mondo S."/>
            <person name="Nolan M."/>
            <person name="Ohm R."/>
            <person name="Pangilinan J."/>
            <person name="Park H.-J."/>
            <person name="Ramirez L."/>
            <person name="Alfaro M."/>
            <person name="Sun H."/>
            <person name="Tritt A."/>
            <person name="Yoshinaga Y."/>
            <person name="Zwiers L.-H."/>
            <person name="Turgeon B."/>
            <person name="Goodwin S."/>
            <person name="Spatafora J."/>
            <person name="Crous P."/>
            <person name="Grigoriev I."/>
        </authorList>
    </citation>
    <scope>NUCLEOTIDE SEQUENCE</scope>
    <source>
        <strain evidence="7">CBS 130266</strain>
    </source>
</reference>
<dbReference type="GO" id="GO:0031267">
    <property type="term" value="F:small GTPase binding"/>
    <property type="evidence" value="ECO:0007669"/>
    <property type="project" value="InterPro"/>
</dbReference>
<dbReference type="GO" id="GO:0005635">
    <property type="term" value="C:nuclear envelope"/>
    <property type="evidence" value="ECO:0007669"/>
    <property type="project" value="TreeGrafter"/>
</dbReference>
<dbReference type="GO" id="GO:0006606">
    <property type="term" value="P:protein import into nucleus"/>
    <property type="evidence" value="ECO:0007669"/>
    <property type="project" value="TreeGrafter"/>
</dbReference>
<comment type="subcellular location">
    <subcellularLocation>
        <location evidence="1">Nucleus</location>
    </subcellularLocation>
</comment>
<evidence type="ECO:0000313" key="8">
    <source>
        <dbReference type="Proteomes" id="UP000800235"/>
    </source>
</evidence>
<sequence length="1068" mass="117547">MEDQIVHLLTNTQSSAETPRKHAELQLQSLSTTPGFGLALVSVASHDSVPLNIRQAALLYFKTFVQSWWSPQFEEFKGQVLVNDEGKARLRQMLLEIAVAGGQDRKIKSAASYAVSKIASADFPEEWPDLLPTVLGIVQSGRDDQLHGALKVLRDLVDECFNDEQFFSVARDLVKAIFDVAVDDAKRPILRALAVDIFRGCFDILEMVMEDHKTAVKSFADEALNAWVPFFVQVLKSKIPDPPSEDEENKRSEGAETYRGLVALKLQVVKVLMRIRSVFPSSLSPQSPALFSATWEELSSLQATYHHLFIEESRQSRLEDDDGLPFTLDFLVLEELDFMQACLRATPVRKELEQQLKKSAGSESTWVTEMMKLSVAYAQITTEEEGLWNIDVNIFLSEETSVTSNYTPRTACGDLVIKLGEWQGAATIDGLLAYTRSLYSTNQDWKAKEAALYILNQLLGDFQDMDRQVTREAATGFIDFVQFAMQQEDEFLRARGFLVAGSLTRSSGDALGGVVTQFMDSTMQAITNDPSEVVKVSCIRALQYYLQAVRPDIALPMQASIITALSNYTQTQDLGELTESDDLMVTLVETLRDAILLDTRICLTGAGLDLLFTIASHGASNFNISSLVSETFEEVAGTLSAAGPEVFTQLCAKVLPSLTGAFDIGTLTEENALTNLAAELLAVLAKHGSEPLPPGFVATAMPKLNRILLASTDEDLLRSATSAVKNILQHDSQQLFDWRDETGKLGLEAILVIIDRLLGPTVDDNAASEVGGLAAEVVEKAGSERLGPYLMQLLSAVAIRLGSATQAQFIQSLIIVFARLSLVNAKEVVDFLAQVQVGSENGLQVVMSKWLENSVNFAGYDEIRQNVIALSRLYDLSDPRLTQIQVKGDLVVTPNTSGRIMTRSRARQSKPTFHRSNYYPFPPLSQSIAAYHSSPSDALSDPDQFTIVPAKLKIVKVLVEELQAASGAKREMTREEIEQLDGEDGGGGSGDEGDWEDDPDHVLDLGLGTTKSELMAFAEESPYAARQRDDETQAYLIQFFHDAASKPGFADVFNALTSEEQEKLRSYG</sequence>
<feature type="domain" description="Importin N-terminal" evidence="6">
    <location>
        <begin position="23"/>
        <end position="100"/>
    </location>
</feature>
<comment type="caution">
    <text evidence="7">The sequence shown here is derived from an EMBL/GenBank/DDBJ whole genome shotgun (WGS) entry which is preliminary data.</text>
</comment>
<dbReference type="InterPro" id="IPR016024">
    <property type="entry name" value="ARM-type_fold"/>
</dbReference>
<dbReference type="Gene3D" id="1.25.10.10">
    <property type="entry name" value="Leucine-rich Repeat Variant"/>
    <property type="match status" value="1"/>
</dbReference>
<feature type="compositionally biased region" description="Basic and acidic residues" evidence="5">
    <location>
        <begin position="968"/>
        <end position="977"/>
    </location>
</feature>
<dbReference type="Pfam" id="PF25018">
    <property type="entry name" value="HEAT_IPO9_c"/>
    <property type="match status" value="1"/>
</dbReference>
<accession>A0A9P4NMS3</accession>
<dbReference type="InterPro" id="IPR056840">
    <property type="entry name" value="HEAT_IPO9_central"/>
</dbReference>
<keyword evidence="2" id="KW-0813">Transport</keyword>
<dbReference type="PANTHER" id="PTHR10997">
    <property type="entry name" value="IMPORTIN-7, 8, 11"/>
    <property type="match status" value="1"/>
</dbReference>
<dbReference type="EMBL" id="MU007054">
    <property type="protein sequence ID" value="KAF2428665.1"/>
    <property type="molecule type" value="Genomic_DNA"/>
</dbReference>
<organism evidence="7 8">
    <name type="scientific">Tothia fuscella</name>
    <dbReference type="NCBI Taxonomy" id="1048955"/>
    <lineage>
        <taxon>Eukaryota</taxon>
        <taxon>Fungi</taxon>
        <taxon>Dikarya</taxon>
        <taxon>Ascomycota</taxon>
        <taxon>Pezizomycotina</taxon>
        <taxon>Dothideomycetes</taxon>
        <taxon>Pleosporomycetidae</taxon>
        <taxon>Venturiales</taxon>
        <taxon>Cylindrosympodiaceae</taxon>
        <taxon>Tothia</taxon>
    </lineage>
</organism>
<keyword evidence="3" id="KW-0653">Protein transport</keyword>
<dbReference type="OrthoDB" id="431626at2759"/>
<proteinExistence type="predicted"/>
<protein>
    <submittedName>
        <fullName evidence="7">ARM repeat-containing protein</fullName>
    </submittedName>
</protein>
<dbReference type="PANTHER" id="PTHR10997:SF9">
    <property type="entry name" value="IMPORTIN-9"/>
    <property type="match status" value="1"/>
</dbReference>
<dbReference type="GO" id="GO:0005829">
    <property type="term" value="C:cytosol"/>
    <property type="evidence" value="ECO:0007669"/>
    <property type="project" value="TreeGrafter"/>
</dbReference>
<evidence type="ECO:0000256" key="5">
    <source>
        <dbReference type="SAM" id="MobiDB-lite"/>
    </source>
</evidence>
<dbReference type="PROSITE" id="PS50166">
    <property type="entry name" value="IMPORTIN_B_NT"/>
    <property type="match status" value="1"/>
</dbReference>
<evidence type="ECO:0000256" key="4">
    <source>
        <dbReference type="ARBA" id="ARBA00023242"/>
    </source>
</evidence>
<keyword evidence="8" id="KW-1185">Reference proteome</keyword>
<evidence type="ECO:0000256" key="3">
    <source>
        <dbReference type="ARBA" id="ARBA00022927"/>
    </source>
</evidence>
<dbReference type="Pfam" id="PF03810">
    <property type="entry name" value="IBN_N"/>
    <property type="match status" value="1"/>
</dbReference>
<evidence type="ECO:0000256" key="1">
    <source>
        <dbReference type="ARBA" id="ARBA00004123"/>
    </source>
</evidence>
<feature type="region of interest" description="Disordered" evidence="5">
    <location>
        <begin position="968"/>
        <end position="1002"/>
    </location>
</feature>
<evidence type="ECO:0000313" key="7">
    <source>
        <dbReference type="EMBL" id="KAF2428665.1"/>
    </source>
</evidence>